<dbReference type="Proteomes" id="UP000823674">
    <property type="component" value="Chromosome A02"/>
</dbReference>
<evidence type="ECO:0000256" key="1">
    <source>
        <dbReference type="SAM" id="MobiDB-lite"/>
    </source>
</evidence>
<sequence>MMNNDEDFLPSGVGGPNGGQSSSASQYLLVSSTHSKRTKRSTAWDFFTIGKDENDNGEGEMVIIRSRPNEVEETGSSQRNNITHTPKENVHILVTELVLQEAFASTSHVESCKRISKAKVSHVIVCVTKLTFVNDLNEMIKWKYWA</sequence>
<evidence type="ECO:0000313" key="2">
    <source>
        <dbReference type="EMBL" id="KAG5410063.1"/>
    </source>
</evidence>
<comment type="caution">
    <text evidence="2">The sequence shown here is derived from an EMBL/GenBank/DDBJ whole genome shotgun (WGS) entry which is preliminary data.</text>
</comment>
<dbReference type="EMBL" id="JADBGQ010000002">
    <property type="protein sequence ID" value="KAG5410063.1"/>
    <property type="molecule type" value="Genomic_DNA"/>
</dbReference>
<feature type="region of interest" description="Disordered" evidence="1">
    <location>
        <begin position="1"/>
        <end position="26"/>
    </location>
</feature>
<keyword evidence="3" id="KW-1185">Reference proteome</keyword>
<protein>
    <submittedName>
        <fullName evidence="2">Uncharacterized protein</fullName>
    </submittedName>
</protein>
<organism evidence="2 3">
    <name type="scientific">Brassica rapa subsp. trilocularis</name>
    <dbReference type="NCBI Taxonomy" id="1813537"/>
    <lineage>
        <taxon>Eukaryota</taxon>
        <taxon>Viridiplantae</taxon>
        <taxon>Streptophyta</taxon>
        <taxon>Embryophyta</taxon>
        <taxon>Tracheophyta</taxon>
        <taxon>Spermatophyta</taxon>
        <taxon>Magnoliopsida</taxon>
        <taxon>eudicotyledons</taxon>
        <taxon>Gunneridae</taxon>
        <taxon>Pentapetalae</taxon>
        <taxon>rosids</taxon>
        <taxon>malvids</taxon>
        <taxon>Brassicales</taxon>
        <taxon>Brassicaceae</taxon>
        <taxon>Brassiceae</taxon>
        <taxon>Brassica</taxon>
    </lineage>
</organism>
<gene>
    <name evidence="2" type="primary">A02g504150.1_BraROA</name>
    <name evidence="2" type="ORF">IGI04_006382</name>
</gene>
<accession>A0ABQ7NGR7</accession>
<name>A0ABQ7NGR7_BRACM</name>
<evidence type="ECO:0000313" key="3">
    <source>
        <dbReference type="Proteomes" id="UP000823674"/>
    </source>
</evidence>
<reference evidence="2 3" key="1">
    <citation type="submission" date="2021-03" db="EMBL/GenBank/DDBJ databases">
        <authorList>
            <person name="King G.J."/>
            <person name="Bancroft I."/>
            <person name="Baten A."/>
            <person name="Bloomfield J."/>
            <person name="Borpatragohain P."/>
            <person name="He Z."/>
            <person name="Irish N."/>
            <person name="Irwin J."/>
            <person name="Liu K."/>
            <person name="Mauleon R.P."/>
            <person name="Moore J."/>
            <person name="Morris R."/>
            <person name="Ostergaard L."/>
            <person name="Wang B."/>
            <person name="Wells R."/>
        </authorList>
    </citation>
    <scope>NUCLEOTIDE SEQUENCE [LARGE SCALE GENOMIC DNA]</scope>
    <source>
        <strain evidence="2">R-o-18</strain>
        <tissue evidence="2">Leaf</tissue>
    </source>
</reference>
<proteinExistence type="predicted"/>